<dbReference type="InterPro" id="IPR004358">
    <property type="entry name" value="Sig_transdc_His_kin-like_C"/>
</dbReference>
<feature type="domain" description="PAS" evidence="14">
    <location>
        <begin position="132"/>
        <end position="205"/>
    </location>
</feature>
<keyword evidence="4" id="KW-0808">Transferase</keyword>
<evidence type="ECO:0000256" key="1">
    <source>
        <dbReference type="ARBA" id="ARBA00000085"/>
    </source>
</evidence>
<gene>
    <name evidence="16" type="ORF">CJU94_31630</name>
</gene>
<dbReference type="AlphaFoldDB" id="A0A248VU94"/>
<evidence type="ECO:0000259" key="14">
    <source>
        <dbReference type="PROSITE" id="PS50112"/>
    </source>
</evidence>
<dbReference type="PROSITE" id="PS50113">
    <property type="entry name" value="PAC"/>
    <property type="match status" value="3"/>
</dbReference>
<feature type="domain" description="Response regulatory" evidence="13">
    <location>
        <begin position="5"/>
        <end position="120"/>
    </location>
</feature>
<dbReference type="EC" id="2.7.13.3" evidence="2"/>
<dbReference type="EMBL" id="CP022990">
    <property type="protein sequence ID" value="ASW02604.1"/>
    <property type="molecule type" value="Genomic_DNA"/>
</dbReference>
<dbReference type="CDD" id="cd00082">
    <property type="entry name" value="HisKA"/>
    <property type="match status" value="1"/>
</dbReference>
<evidence type="ECO:0000256" key="8">
    <source>
        <dbReference type="ARBA" id="ARBA00023026"/>
    </source>
</evidence>
<evidence type="ECO:0000259" key="12">
    <source>
        <dbReference type="PROSITE" id="PS50109"/>
    </source>
</evidence>
<evidence type="ECO:0000256" key="2">
    <source>
        <dbReference type="ARBA" id="ARBA00012438"/>
    </source>
</evidence>
<keyword evidence="8" id="KW-0843">Virulence</keyword>
<dbReference type="InterPro" id="IPR011006">
    <property type="entry name" value="CheY-like_superfamily"/>
</dbReference>
<dbReference type="CDD" id="cd00130">
    <property type="entry name" value="PAS"/>
    <property type="match status" value="3"/>
</dbReference>
<comment type="function">
    <text evidence="9">Member of the two-component regulatory system BvgS/BvgA. Phosphorylates BvgA via a four-step phosphorelay in response to environmental signals.</text>
</comment>
<dbReference type="Gene3D" id="3.30.565.10">
    <property type="entry name" value="Histidine kinase-like ATPase, C-terminal domain"/>
    <property type="match status" value="1"/>
</dbReference>
<evidence type="ECO:0000259" key="13">
    <source>
        <dbReference type="PROSITE" id="PS50110"/>
    </source>
</evidence>
<proteinExistence type="predicted"/>
<dbReference type="FunFam" id="1.10.287.130:FF:000001">
    <property type="entry name" value="Two-component sensor histidine kinase"/>
    <property type="match status" value="1"/>
</dbReference>
<feature type="domain" description="PAC" evidence="15">
    <location>
        <begin position="210"/>
        <end position="262"/>
    </location>
</feature>
<dbReference type="RefSeq" id="WP_095422464.1">
    <property type="nucleotide sequence ID" value="NZ_CP022990.1"/>
</dbReference>
<dbReference type="Pfam" id="PF00512">
    <property type="entry name" value="HisKA"/>
    <property type="match status" value="1"/>
</dbReference>
<accession>A0A248VU94</accession>
<feature type="modified residue" description="4-aspartylphosphate" evidence="11">
    <location>
        <position position="828"/>
    </location>
</feature>
<keyword evidence="7" id="KW-0902">Two-component regulatory system</keyword>
<dbReference type="InterPro" id="IPR013656">
    <property type="entry name" value="PAS_4"/>
</dbReference>
<evidence type="ECO:0000256" key="10">
    <source>
        <dbReference type="ARBA" id="ARBA00070152"/>
    </source>
</evidence>
<dbReference type="SUPFAM" id="SSF47384">
    <property type="entry name" value="Homodimeric domain of signal transducing histidine kinase"/>
    <property type="match status" value="1"/>
</dbReference>
<dbReference type="InterPro" id="IPR035965">
    <property type="entry name" value="PAS-like_dom_sf"/>
</dbReference>
<organism evidence="16 17">
    <name type="scientific">Paraburkholderia aromaticivorans</name>
    <dbReference type="NCBI Taxonomy" id="2026199"/>
    <lineage>
        <taxon>Bacteria</taxon>
        <taxon>Pseudomonadati</taxon>
        <taxon>Pseudomonadota</taxon>
        <taxon>Betaproteobacteria</taxon>
        <taxon>Burkholderiales</taxon>
        <taxon>Burkholderiaceae</taxon>
        <taxon>Paraburkholderia</taxon>
    </lineage>
</organism>
<dbReference type="SMART" id="SM00091">
    <property type="entry name" value="PAS"/>
    <property type="match status" value="2"/>
</dbReference>
<dbReference type="Gene3D" id="3.40.50.2300">
    <property type="match status" value="2"/>
</dbReference>
<dbReference type="GO" id="GO:0000155">
    <property type="term" value="F:phosphorelay sensor kinase activity"/>
    <property type="evidence" value="ECO:0007669"/>
    <property type="project" value="InterPro"/>
</dbReference>
<evidence type="ECO:0000313" key="17">
    <source>
        <dbReference type="Proteomes" id="UP000215158"/>
    </source>
</evidence>
<dbReference type="InterPro" id="IPR003594">
    <property type="entry name" value="HATPase_dom"/>
</dbReference>
<dbReference type="SUPFAM" id="SSF52172">
    <property type="entry name" value="CheY-like"/>
    <property type="match status" value="2"/>
</dbReference>
<dbReference type="GO" id="GO:0009927">
    <property type="term" value="F:histidine phosphotransfer kinase activity"/>
    <property type="evidence" value="ECO:0007669"/>
    <property type="project" value="TreeGrafter"/>
</dbReference>
<dbReference type="Pfam" id="PF00072">
    <property type="entry name" value="Response_reg"/>
    <property type="match status" value="2"/>
</dbReference>
<dbReference type="GO" id="GO:0006355">
    <property type="term" value="P:regulation of DNA-templated transcription"/>
    <property type="evidence" value="ECO:0007669"/>
    <property type="project" value="InterPro"/>
</dbReference>
<feature type="modified residue" description="4-aspartylphosphate" evidence="11">
    <location>
        <position position="55"/>
    </location>
</feature>
<reference evidence="16 17" key="1">
    <citation type="submission" date="2017-08" db="EMBL/GenBank/DDBJ databases">
        <title>Identification and genetic characteristics of simultaneous BTEX- and naphthalene-degrading Paraburkholderia sp. BN5 isolated from petroleum-contaminated soil.</title>
        <authorList>
            <person name="Lee Y."/>
            <person name="Jeon C.O."/>
        </authorList>
    </citation>
    <scope>NUCLEOTIDE SEQUENCE [LARGE SCALE GENOMIC DNA]</scope>
    <source>
        <strain evidence="16 17">BN5</strain>
    </source>
</reference>
<evidence type="ECO:0000256" key="3">
    <source>
        <dbReference type="ARBA" id="ARBA00022553"/>
    </source>
</evidence>
<keyword evidence="3 11" id="KW-0597">Phosphoprotein</keyword>
<dbReference type="SMART" id="SM00387">
    <property type="entry name" value="HATPase_c"/>
    <property type="match status" value="1"/>
</dbReference>
<dbReference type="FunFam" id="3.30.565.10:FF:000010">
    <property type="entry name" value="Sensor histidine kinase RcsC"/>
    <property type="match status" value="1"/>
</dbReference>
<keyword evidence="6 16" id="KW-0418">Kinase</keyword>
<name>A0A248VU94_9BURK</name>
<sequence length="980" mass="108408">MAPARILVVEDDRVVARDLAQQMSRAGHTVVGITARGEDALPLAAQTAPDLVLMDVRLEGELDGVDTARLLRENLNLPVVFLTAYADEDTVRRATFAEPFGYVLKPFDDTQLTTVVEMALYKHGAERRLRESEQRYAVTLSSIGDAVIATDRESLITFINPVAEALTGWSREAATGRPLADVFRVINETTRAPAEDPVAAVLAAGTIVGLANHTVLLARDGREIAIDDSGSPIVDERGEIRGVVLVFRDVTQRRRAEEAEILRETNARLESAMYGSNVGVWEIDMPEGDHRRGFARFSNIWEWLGYTRPQTLLDYDAYMSIVLPEDRAGTEAEMLRYLGKEIDVFEVENRLCHRDGTVRWVLVRGMATWDALGKPIRFVGSLVDITELKHTEQALRSSEARFRGTFENAAVGIAHCDLDGRFLRVNQRLCDIVGYERETLLHKRFHEIANADFLTASAEKLRRLSEGQLSHYSEEMPLFRRDGLRVWVSVSVALQRDASGRAIHTIAILQDISARKALEDTVRVAKDAAESANRAKDQFLANISHELRTPLNGILGYAQILRRDAAMTERQLASLGVIEQSGEHLLMLINDLLDFARIEAGKLELNVTDVPLGPFLRVIAEMVGVRAEQKQLTLNYEVPSNLSKVIRVDEKRLRQVLLNLLANAVTFTDRGEVTLAVRTVADARLRFEVRDTGVGVSPDRLETIFQPFEQAGDFTRRTGGVGLGLAISRQLVRMMGGEIKVVSVVGQGSMFWFELDAPVSYAQTLNCAPALEIAGNERHVLVIDDVSANRALIVDALQRCGFQVSQSGDGRDALDKALACPPDLILLDTVMPVMGGLELLGHLRASDVLRQVPVIAVSADASQRNAQANLDAGANVFLEKPLDLDRLFKEIAALLALKCTIRPAPVSMNAASIVPPRDEVAVLHRYALLGSMRDIVRHADYLVSRDSRYEPFAAQLRRLAAGYESQALLSLIEQHLDLNS</sequence>
<dbReference type="CDD" id="cd17546">
    <property type="entry name" value="REC_hyHK_CKI1_RcsC-like"/>
    <property type="match status" value="1"/>
</dbReference>
<dbReference type="GO" id="GO:0005886">
    <property type="term" value="C:plasma membrane"/>
    <property type="evidence" value="ECO:0007669"/>
    <property type="project" value="TreeGrafter"/>
</dbReference>
<keyword evidence="17" id="KW-1185">Reference proteome</keyword>
<dbReference type="PANTHER" id="PTHR43047">
    <property type="entry name" value="TWO-COMPONENT HISTIDINE PROTEIN KINASE"/>
    <property type="match status" value="1"/>
</dbReference>
<evidence type="ECO:0000256" key="9">
    <source>
        <dbReference type="ARBA" id="ARBA00058004"/>
    </source>
</evidence>
<evidence type="ECO:0000256" key="5">
    <source>
        <dbReference type="ARBA" id="ARBA00022729"/>
    </source>
</evidence>
<dbReference type="Pfam" id="PF00989">
    <property type="entry name" value="PAS"/>
    <property type="match status" value="1"/>
</dbReference>
<dbReference type="KEGG" id="parb:CJU94_31630"/>
<dbReference type="InterPro" id="IPR013655">
    <property type="entry name" value="PAS_fold_3"/>
</dbReference>
<dbReference type="PROSITE" id="PS50110">
    <property type="entry name" value="RESPONSE_REGULATORY"/>
    <property type="match status" value="2"/>
</dbReference>
<dbReference type="PROSITE" id="PS50109">
    <property type="entry name" value="HIS_KIN"/>
    <property type="match status" value="1"/>
</dbReference>
<dbReference type="Gene3D" id="3.30.450.20">
    <property type="entry name" value="PAS domain"/>
    <property type="match status" value="3"/>
</dbReference>
<dbReference type="InterPro" id="IPR001610">
    <property type="entry name" value="PAC"/>
</dbReference>
<feature type="domain" description="Histidine kinase" evidence="12">
    <location>
        <begin position="542"/>
        <end position="759"/>
    </location>
</feature>
<dbReference type="SMART" id="SM00086">
    <property type="entry name" value="PAC"/>
    <property type="match status" value="3"/>
</dbReference>
<dbReference type="OrthoDB" id="9810730at2"/>
<dbReference type="Proteomes" id="UP000215158">
    <property type="component" value="Chromosome 2"/>
</dbReference>
<dbReference type="PRINTS" id="PR00344">
    <property type="entry name" value="BCTRLSENSOR"/>
</dbReference>
<feature type="domain" description="PAC" evidence="15">
    <location>
        <begin position="472"/>
        <end position="524"/>
    </location>
</feature>
<feature type="domain" description="Response regulatory" evidence="13">
    <location>
        <begin position="779"/>
        <end position="895"/>
    </location>
</feature>
<evidence type="ECO:0000256" key="11">
    <source>
        <dbReference type="PROSITE-ProRule" id="PRU00169"/>
    </source>
</evidence>
<evidence type="ECO:0000256" key="7">
    <source>
        <dbReference type="ARBA" id="ARBA00023012"/>
    </source>
</evidence>
<dbReference type="Pfam" id="PF08447">
    <property type="entry name" value="PAS_3"/>
    <property type="match status" value="1"/>
</dbReference>
<dbReference type="InterPro" id="IPR000014">
    <property type="entry name" value="PAS"/>
</dbReference>
<dbReference type="InterPro" id="IPR000700">
    <property type="entry name" value="PAS-assoc_C"/>
</dbReference>
<dbReference type="PROSITE" id="PS50112">
    <property type="entry name" value="PAS"/>
    <property type="match status" value="2"/>
</dbReference>
<dbReference type="Gene3D" id="1.10.287.130">
    <property type="match status" value="1"/>
</dbReference>
<dbReference type="NCBIfam" id="TIGR00229">
    <property type="entry name" value="sensory_box"/>
    <property type="match status" value="3"/>
</dbReference>
<dbReference type="InterPro" id="IPR005467">
    <property type="entry name" value="His_kinase_dom"/>
</dbReference>
<feature type="domain" description="PAC" evidence="15">
    <location>
        <begin position="345"/>
        <end position="397"/>
    </location>
</feature>
<dbReference type="InterPro" id="IPR013767">
    <property type="entry name" value="PAS_fold"/>
</dbReference>
<protein>
    <recommendedName>
        <fullName evidence="10">Virulence sensor protein BvgS</fullName>
        <ecNumber evidence="2">2.7.13.3</ecNumber>
    </recommendedName>
</protein>
<evidence type="ECO:0000256" key="6">
    <source>
        <dbReference type="ARBA" id="ARBA00022777"/>
    </source>
</evidence>
<dbReference type="InterPro" id="IPR001789">
    <property type="entry name" value="Sig_transdc_resp-reg_receiver"/>
</dbReference>
<dbReference type="SMART" id="SM00448">
    <property type="entry name" value="REC"/>
    <property type="match status" value="2"/>
</dbReference>
<dbReference type="InterPro" id="IPR036890">
    <property type="entry name" value="HATPase_C_sf"/>
</dbReference>
<dbReference type="SUPFAM" id="SSF55785">
    <property type="entry name" value="PYP-like sensor domain (PAS domain)"/>
    <property type="match status" value="3"/>
</dbReference>
<dbReference type="InterPro" id="IPR036097">
    <property type="entry name" value="HisK_dim/P_sf"/>
</dbReference>
<comment type="catalytic activity">
    <reaction evidence="1">
        <text>ATP + protein L-histidine = ADP + protein N-phospho-L-histidine.</text>
        <dbReference type="EC" id="2.7.13.3"/>
    </reaction>
</comment>
<feature type="domain" description="PAS" evidence="14">
    <location>
        <begin position="398"/>
        <end position="468"/>
    </location>
</feature>
<evidence type="ECO:0000259" key="15">
    <source>
        <dbReference type="PROSITE" id="PS50113"/>
    </source>
</evidence>
<dbReference type="CDD" id="cd16922">
    <property type="entry name" value="HATPase_EvgS-ArcB-TorS-like"/>
    <property type="match status" value="1"/>
</dbReference>
<dbReference type="Pfam" id="PF08448">
    <property type="entry name" value="PAS_4"/>
    <property type="match status" value="1"/>
</dbReference>
<dbReference type="Pfam" id="PF02518">
    <property type="entry name" value="HATPase_c"/>
    <property type="match status" value="1"/>
</dbReference>
<dbReference type="CDD" id="cd17534">
    <property type="entry name" value="REC_DC-like"/>
    <property type="match status" value="1"/>
</dbReference>
<dbReference type="PANTHER" id="PTHR43047:SF64">
    <property type="entry name" value="HISTIDINE KINASE CONTAINING CHEY-HOMOLOGOUS RECEIVER DOMAIN AND PAS DOMAIN-RELATED"/>
    <property type="match status" value="1"/>
</dbReference>
<keyword evidence="5" id="KW-0732">Signal</keyword>
<dbReference type="InterPro" id="IPR003661">
    <property type="entry name" value="HisK_dim/P_dom"/>
</dbReference>
<evidence type="ECO:0000313" key="16">
    <source>
        <dbReference type="EMBL" id="ASW02604.1"/>
    </source>
</evidence>
<dbReference type="SMART" id="SM00388">
    <property type="entry name" value="HisKA"/>
    <property type="match status" value="1"/>
</dbReference>
<evidence type="ECO:0000256" key="4">
    <source>
        <dbReference type="ARBA" id="ARBA00022679"/>
    </source>
</evidence>
<dbReference type="SUPFAM" id="SSF55874">
    <property type="entry name" value="ATPase domain of HSP90 chaperone/DNA topoisomerase II/histidine kinase"/>
    <property type="match status" value="1"/>
</dbReference>